<accession>A0A8H3PKB8</accession>
<comment type="caution">
    <text evidence="2">The sequence shown here is derived from an EMBL/GenBank/DDBJ whole genome shotgun (WGS) entry which is preliminary data.</text>
</comment>
<feature type="region of interest" description="Disordered" evidence="1">
    <location>
        <begin position="181"/>
        <end position="240"/>
    </location>
</feature>
<keyword evidence="3" id="KW-1185">Reference proteome</keyword>
<name>A0A8H3PKB8_9LECA</name>
<sequence>MSPGPLPVDQAEVAVVIALNKHQTKTIVDNFLLPPPFDDPLSKWNLWNDLDSVKAIIVGILHARSRLDFNRIAGILQARNPTAYGQMTSTDVEFIFSWLRNNPDAPNNPYKLVFDELDKEDGSKGGSNVFACMRASVLLGQLESEAGIPRAKEEAHLRMDVLKAVAKSLKRWDARIKKRDAKIRREQRKAEQAKESAEKSEKLEAQRVSRDEEREGGAGAEEKCEEESVVTGSLHAGSVC</sequence>
<gene>
    <name evidence="2" type="ORF">ALECFALPRED_010614</name>
</gene>
<protein>
    <submittedName>
        <fullName evidence="2">Uncharacterized protein</fullName>
    </submittedName>
</protein>
<dbReference type="EMBL" id="CAJPDR010000895">
    <property type="protein sequence ID" value="CAF9943112.1"/>
    <property type="molecule type" value="Genomic_DNA"/>
</dbReference>
<evidence type="ECO:0000313" key="3">
    <source>
        <dbReference type="Proteomes" id="UP000664203"/>
    </source>
</evidence>
<evidence type="ECO:0000313" key="2">
    <source>
        <dbReference type="EMBL" id="CAF9943112.1"/>
    </source>
</evidence>
<organism evidence="2 3">
    <name type="scientific">Alectoria fallacina</name>
    <dbReference type="NCBI Taxonomy" id="1903189"/>
    <lineage>
        <taxon>Eukaryota</taxon>
        <taxon>Fungi</taxon>
        <taxon>Dikarya</taxon>
        <taxon>Ascomycota</taxon>
        <taxon>Pezizomycotina</taxon>
        <taxon>Lecanoromycetes</taxon>
        <taxon>OSLEUM clade</taxon>
        <taxon>Lecanoromycetidae</taxon>
        <taxon>Lecanorales</taxon>
        <taxon>Lecanorineae</taxon>
        <taxon>Parmeliaceae</taxon>
        <taxon>Alectoria</taxon>
    </lineage>
</organism>
<dbReference type="AlphaFoldDB" id="A0A8H3PKB8"/>
<feature type="compositionally biased region" description="Basic and acidic residues" evidence="1">
    <location>
        <begin position="188"/>
        <end position="222"/>
    </location>
</feature>
<proteinExistence type="predicted"/>
<evidence type="ECO:0000256" key="1">
    <source>
        <dbReference type="SAM" id="MobiDB-lite"/>
    </source>
</evidence>
<dbReference type="Proteomes" id="UP000664203">
    <property type="component" value="Unassembled WGS sequence"/>
</dbReference>
<reference evidence="2" key="1">
    <citation type="submission" date="2021-03" db="EMBL/GenBank/DDBJ databases">
        <authorList>
            <person name="Tagirdzhanova G."/>
        </authorList>
    </citation>
    <scope>NUCLEOTIDE SEQUENCE</scope>
</reference>